<evidence type="ECO:0000256" key="1">
    <source>
        <dbReference type="SAM" id="Phobius"/>
    </source>
</evidence>
<evidence type="ECO:0000313" key="2">
    <source>
        <dbReference type="EMBL" id="CAK9212334.1"/>
    </source>
</evidence>
<dbReference type="EMBL" id="OZ019911">
    <property type="protein sequence ID" value="CAK9212334.1"/>
    <property type="molecule type" value="Genomic_DNA"/>
</dbReference>
<gene>
    <name evidence="2" type="ORF">CSSPTR1EN2_LOCUS11184</name>
</gene>
<feature type="transmembrane region" description="Helical" evidence="1">
    <location>
        <begin position="76"/>
        <end position="94"/>
    </location>
</feature>
<keyword evidence="1" id="KW-1133">Transmembrane helix</keyword>
<proteinExistence type="predicted"/>
<dbReference type="Proteomes" id="UP001497512">
    <property type="component" value="Chromosome 19"/>
</dbReference>
<keyword evidence="1" id="KW-0812">Transmembrane</keyword>
<protein>
    <submittedName>
        <fullName evidence="2">Uncharacterized protein</fullName>
    </submittedName>
</protein>
<organism evidence="2 3">
    <name type="scientific">Sphagnum troendelagicum</name>
    <dbReference type="NCBI Taxonomy" id="128251"/>
    <lineage>
        <taxon>Eukaryota</taxon>
        <taxon>Viridiplantae</taxon>
        <taxon>Streptophyta</taxon>
        <taxon>Embryophyta</taxon>
        <taxon>Bryophyta</taxon>
        <taxon>Sphagnophytina</taxon>
        <taxon>Sphagnopsida</taxon>
        <taxon>Sphagnales</taxon>
        <taxon>Sphagnaceae</taxon>
        <taxon>Sphagnum</taxon>
    </lineage>
</organism>
<keyword evidence="3" id="KW-1185">Reference proteome</keyword>
<name>A0ABP0U403_9BRYO</name>
<feature type="transmembrane region" description="Helical" evidence="1">
    <location>
        <begin position="106"/>
        <end position="125"/>
    </location>
</feature>
<accession>A0ABP0U403</accession>
<reference evidence="2" key="1">
    <citation type="submission" date="2024-02" db="EMBL/GenBank/DDBJ databases">
        <authorList>
            <consortium name="ELIXIR-Norway"/>
            <consortium name="Elixir Norway"/>
        </authorList>
    </citation>
    <scope>NUCLEOTIDE SEQUENCE</scope>
</reference>
<evidence type="ECO:0000313" key="3">
    <source>
        <dbReference type="Proteomes" id="UP001497512"/>
    </source>
</evidence>
<keyword evidence="1" id="KW-0472">Membrane</keyword>
<feature type="transmembrane region" description="Helical" evidence="1">
    <location>
        <begin position="34"/>
        <end position="56"/>
    </location>
</feature>
<sequence>MPMLLSIWEDLKLHSKQLYTAISEEPIMRRIWSVIIYIVMFIVALIAIGLILVYVLYTLSFVGIPYLQFMHFHKPYSFIVLILLWASSLFRYSFETESPLSVRWELFFYFLSFLVVCSGIGDFLVRPFLL</sequence>